<dbReference type="CDD" id="cd06577">
    <property type="entry name" value="PASTA_pknB"/>
    <property type="match status" value="1"/>
</dbReference>
<organism evidence="4 5">
    <name type="scientific">Pseudofrankia asymbiotica</name>
    <dbReference type="NCBI Taxonomy" id="1834516"/>
    <lineage>
        <taxon>Bacteria</taxon>
        <taxon>Bacillati</taxon>
        <taxon>Actinomycetota</taxon>
        <taxon>Actinomycetes</taxon>
        <taxon>Frankiales</taxon>
        <taxon>Frankiaceae</taxon>
        <taxon>Pseudofrankia</taxon>
    </lineage>
</organism>
<evidence type="ECO:0000313" key="4">
    <source>
        <dbReference type="EMBL" id="ONH33312.1"/>
    </source>
</evidence>
<keyword evidence="2" id="KW-1133">Transmembrane helix</keyword>
<feature type="domain" description="PASTA" evidence="3">
    <location>
        <begin position="163"/>
        <end position="229"/>
    </location>
</feature>
<keyword evidence="5" id="KW-1185">Reference proteome</keyword>
<evidence type="ECO:0000256" key="1">
    <source>
        <dbReference type="SAM" id="MobiDB-lite"/>
    </source>
</evidence>
<feature type="region of interest" description="Disordered" evidence="1">
    <location>
        <begin position="71"/>
        <end position="162"/>
    </location>
</feature>
<dbReference type="AlphaFoldDB" id="A0A1V2IJC3"/>
<dbReference type="SMART" id="SM00740">
    <property type="entry name" value="PASTA"/>
    <property type="match status" value="1"/>
</dbReference>
<gene>
    <name evidence="4" type="ORF">BL253_01615</name>
</gene>
<dbReference type="PROSITE" id="PS51178">
    <property type="entry name" value="PASTA"/>
    <property type="match status" value="1"/>
</dbReference>
<dbReference type="STRING" id="1834516.BL253_01615"/>
<dbReference type="EMBL" id="MOMC01000005">
    <property type="protein sequence ID" value="ONH33312.1"/>
    <property type="molecule type" value="Genomic_DNA"/>
</dbReference>
<protein>
    <recommendedName>
        <fullName evidence="3">PASTA domain-containing protein</fullName>
    </recommendedName>
</protein>
<dbReference type="Pfam" id="PF03793">
    <property type="entry name" value="PASTA"/>
    <property type="match status" value="1"/>
</dbReference>
<evidence type="ECO:0000313" key="5">
    <source>
        <dbReference type="Proteomes" id="UP000188929"/>
    </source>
</evidence>
<sequence length="229" mass="22948">MAERERSDAGDAAVDRALAELADLAGPAPALLPRVRRRAGALRRRRGSAIGAGVVATTAATVAVVLAAGTGGGPASADREAVAAPVASDTTTATPAPATPSTPGAVTTTPVPTSPATPPRPTNSTIEQPLLRTSVVPGPLDEPRTTGTTPAGPAQTTPVPLYSPPVVTVPNVTGVTVPDAKRTLDEAGFDWVVLDGCTEADVTARVVGQDPGPGASLNIYYKILLRCAA</sequence>
<dbReference type="InterPro" id="IPR005543">
    <property type="entry name" value="PASTA_dom"/>
</dbReference>
<accession>A0A1V2IJC3</accession>
<reference evidence="5" key="1">
    <citation type="submission" date="2016-10" db="EMBL/GenBank/DDBJ databases">
        <title>Frankia sp. NRRL B-16386 Genome sequencing.</title>
        <authorList>
            <person name="Ghodhbane-Gtari F."/>
            <person name="Swanson E."/>
            <person name="Gueddou A."/>
            <person name="Hezbri K."/>
            <person name="Ktari K."/>
            <person name="Nouioui I."/>
            <person name="Morris K."/>
            <person name="Simpson S."/>
            <person name="Abebe-Akele F."/>
            <person name="Thomas K."/>
            <person name="Gtari M."/>
            <person name="Tisa L.S."/>
        </authorList>
    </citation>
    <scope>NUCLEOTIDE SEQUENCE [LARGE SCALE GENOMIC DNA]</scope>
    <source>
        <strain evidence="5">NRRL B-16386</strain>
    </source>
</reference>
<name>A0A1V2IJC3_9ACTN</name>
<feature type="compositionally biased region" description="Low complexity" evidence="1">
    <location>
        <begin position="82"/>
        <end position="111"/>
    </location>
</feature>
<comment type="caution">
    <text evidence="4">The sequence shown here is derived from an EMBL/GenBank/DDBJ whole genome shotgun (WGS) entry which is preliminary data.</text>
</comment>
<dbReference type="RefSeq" id="WP_076812895.1">
    <property type="nucleotide sequence ID" value="NZ_MOMC01000005.1"/>
</dbReference>
<feature type="transmembrane region" description="Helical" evidence="2">
    <location>
        <begin position="47"/>
        <end position="69"/>
    </location>
</feature>
<dbReference type="Proteomes" id="UP000188929">
    <property type="component" value="Unassembled WGS sequence"/>
</dbReference>
<dbReference type="Gene3D" id="3.30.10.20">
    <property type="match status" value="1"/>
</dbReference>
<feature type="compositionally biased region" description="Pro residues" evidence="1">
    <location>
        <begin position="112"/>
        <end position="121"/>
    </location>
</feature>
<feature type="compositionally biased region" description="Low complexity" evidence="1">
    <location>
        <begin position="145"/>
        <end position="162"/>
    </location>
</feature>
<keyword evidence="2" id="KW-0812">Transmembrane</keyword>
<keyword evidence="2" id="KW-0472">Membrane</keyword>
<evidence type="ECO:0000256" key="2">
    <source>
        <dbReference type="SAM" id="Phobius"/>
    </source>
</evidence>
<evidence type="ECO:0000259" key="3">
    <source>
        <dbReference type="PROSITE" id="PS51178"/>
    </source>
</evidence>
<proteinExistence type="predicted"/>